<evidence type="ECO:0000313" key="1">
    <source>
        <dbReference type="EMBL" id="WMM95620.1"/>
    </source>
</evidence>
<keyword evidence="2" id="KW-1185">Reference proteome</keyword>
<reference evidence="1 2" key="1">
    <citation type="submission" date="2023-08" db="EMBL/GenBank/DDBJ databases">
        <authorList>
            <person name="Du S."/>
            <person name="Wu Z."/>
            <person name="Wu Y."/>
            <person name="Yang M."/>
            <person name="Shao J."/>
            <person name="Liu H."/>
            <person name="Zhao Y."/>
            <person name="Zhang Z."/>
        </authorList>
    </citation>
    <scope>NUCLEOTIDE SEQUENCE [LARGE SCALE GENOMIC DNA]</scope>
</reference>
<accession>A0AAX3ZZ94</accession>
<protein>
    <submittedName>
        <fullName evidence="1">Uncharacterized protein</fullName>
    </submittedName>
</protein>
<proteinExistence type="predicted"/>
<dbReference type="Proteomes" id="UP001304635">
    <property type="component" value="Segment"/>
</dbReference>
<sequence length="103" mass="11521">MSHIKPSNGADLIFSSQFPNPGDWYLHTVLAKFNGQWVTWVFNEIDGGCHSGHYSQRLLDALRDYYDRVEAVENSYAAALAEQAEEQAMHEASIAAIYEGVAQ</sequence>
<organism evidence="1 2">
    <name type="scientific">Roseobacter phage CRP-361</name>
    <dbReference type="NCBI Taxonomy" id="3072848"/>
    <lineage>
        <taxon>Viruses</taxon>
        <taxon>Duplodnaviria</taxon>
        <taxon>Heunggongvirae</taxon>
        <taxon>Uroviricota</taxon>
        <taxon>Caudoviricetes</taxon>
        <taxon>Autographivirales</taxon>
        <taxon>Autographivirales incertae sedis</taxon>
        <taxon>Dynamenevirus</taxon>
        <taxon>Dynamenevirus CRP361</taxon>
    </lineage>
</organism>
<evidence type="ECO:0000313" key="2">
    <source>
        <dbReference type="Proteomes" id="UP001304635"/>
    </source>
</evidence>
<gene>
    <name evidence="1" type="ORF">CRP361_gp2</name>
</gene>
<dbReference type="EMBL" id="OR420750">
    <property type="protein sequence ID" value="WMM95620.1"/>
    <property type="molecule type" value="Genomic_DNA"/>
</dbReference>
<name>A0AAX3ZZ94_9CAUD</name>